<feature type="transmembrane region" description="Helical" evidence="1">
    <location>
        <begin position="31"/>
        <end position="49"/>
    </location>
</feature>
<keyword evidence="1" id="KW-0472">Membrane</keyword>
<evidence type="ECO:0000256" key="1">
    <source>
        <dbReference type="SAM" id="Phobius"/>
    </source>
</evidence>
<reference evidence="2 3" key="1">
    <citation type="submission" date="2019-04" db="EMBL/GenBank/DDBJ databases">
        <title>Friends and foes A comparative genomics study of 23 Aspergillus species from section Flavi.</title>
        <authorList>
            <consortium name="DOE Joint Genome Institute"/>
            <person name="Kjaerbolling I."/>
            <person name="Vesth T."/>
            <person name="Frisvad J.C."/>
            <person name="Nybo J.L."/>
            <person name="Theobald S."/>
            <person name="Kildgaard S."/>
            <person name="Isbrandt T."/>
            <person name="Kuo A."/>
            <person name="Sato A."/>
            <person name="Lyhne E.K."/>
            <person name="Kogle M.E."/>
            <person name="Wiebenga A."/>
            <person name="Kun R.S."/>
            <person name="Lubbers R.J."/>
            <person name="Makela M.R."/>
            <person name="Barry K."/>
            <person name="Chovatia M."/>
            <person name="Clum A."/>
            <person name="Daum C."/>
            <person name="Haridas S."/>
            <person name="He G."/>
            <person name="LaButti K."/>
            <person name="Lipzen A."/>
            <person name="Mondo S."/>
            <person name="Riley R."/>
            <person name="Salamov A."/>
            <person name="Simmons B.A."/>
            <person name="Magnuson J.K."/>
            <person name="Henrissat B."/>
            <person name="Mortensen U.H."/>
            <person name="Larsen T.O."/>
            <person name="Devries R.P."/>
            <person name="Grigoriev I.V."/>
            <person name="Machida M."/>
            <person name="Baker S.E."/>
            <person name="Andersen M.R."/>
        </authorList>
    </citation>
    <scope>NUCLEOTIDE SEQUENCE [LARGE SCALE GENOMIC DNA]</scope>
    <source>
        <strain evidence="2 3">IBT 18842</strain>
    </source>
</reference>
<accession>A0A5N6TVM1</accession>
<keyword evidence="3" id="KW-1185">Reference proteome</keyword>
<dbReference type="Proteomes" id="UP000325780">
    <property type="component" value="Unassembled WGS sequence"/>
</dbReference>
<proteinExistence type="predicted"/>
<keyword evidence="1" id="KW-1133">Transmembrane helix</keyword>
<dbReference type="EMBL" id="ML742094">
    <property type="protein sequence ID" value="KAE8150428.1"/>
    <property type="molecule type" value="Genomic_DNA"/>
</dbReference>
<sequence length="85" mass="9538">MDDREKHNICRSFVFSFNYRLVTALKMSNNIVSATKLLALVTIVLGLWTDTSQQNIKSLRRGMIASLALSVSIILSGVVRNHECQ</sequence>
<organism evidence="2 3">
    <name type="scientific">Aspergillus avenaceus</name>
    <dbReference type="NCBI Taxonomy" id="36643"/>
    <lineage>
        <taxon>Eukaryota</taxon>
        <taxon>Fungi</taxon>
        <taxon>Dikarya</taxon>
        <taxon>Ascomycota</taxon>
        <taxon>Pezizomycotina</taxon>
        <taxon>Eurotiomycetes</taxon>
        <taxon>Eurotiomycetidae</taxon>
        <taxon>Eurotiales</taxon>
        <taxon>Aspergillaceae</taxon>
        <taxon>Aspergillus</taxon>
        <taxon>Aspergillus subgen. Circumdati</taxon>
    </lineage>
</organism>
<evidence type="ECO:0000313" key="2">
    <source>
        <dbReference type="EMBL" id="KAE8150428.1"/>
    </source>
</evidence>
<feature type="transmembrane region" description="Helical" evidence="1">
    <location>
        <begin position="61"/>
        <end position="79"/>
    </location>
</feature>
<protein>
    <submittedName>
        <fullName evidence="2">Uncharacterized protein</fullName>
    </submittedName>
</protein>
<dbReference type="AlphaFoldDB" id="A0A5N6TVM1"/>
<gene>
    <name evidence="2" type="ORF">BDV25DRAFT_154387</name>
</gene>
<keyword evidence="1" id="KW-0812">Transmembrane</keyword>
<name>A0A5N6TVM1_ASPAV</name>
<evidence type="ECO:0000313" key="3">
    <source>
        <dbReference type="Proteomes" id="UP000325780"/>
    </source>
</evidence>